<dbReference type="GO" id="GO:0000981">
    <property type="term" value="F:DNA-binding transcription factor activity, RNA polymerase II-specific"/>
    <property type="evidence" value="ECO:0007669"/>
    <property type="project" value="InterPro"/>
</dbReference>
<comment type="subcellular location">
    <subcellularLocation>
        <location evidence="1">Nucleus</location>
    </subcellularLocation>
</comment>
<accession>A0A060TEC4</accession>
<reference evidence="5" key="1">
    <citation type="submission" date="2014-02" db="EMBL/GenBank/DDBJ databases">
        <authorList>
            <person name="Genoscope - CEA"/>
        </authorList>
    </citation>
    <scope>NUCLEOTIDE SEQUENCE</scope>
    <source>
        <strain evidence="5">LS3</strain>
    </source>
</reference>
<organism evidence="5">
    <name type="scientific">Blastobotrys adeninivorans</name>
    <name type="common">Yeast</name>
    <name type="synonym">Arxula adeninivorans</name>
    <dbReference type="NCBI Taxonomy" id="409370"/>
    <lineage>
        <taxon>Eukaryota</taxon>
        <taxon>Fungi</taxon>
        <taxon>Dikarya</taxon>
        <taxon>Ascomycota</taxon>
        <taxon>Saccharomycotina</taxon>
        <taxon>Dipodascomycetes</taxon>
        <taxon>Dipodascales</taxon>
        <taxon>Trichomonascaceae</taxon>
        <taxon>Blastobotrys</taxon>
    </lineage>
</organism>
<dbReference type="PANTHER" id="PTHR37534">
    <property type="entry name" value="TRANSCRIPTIONAL ACTIVATOR PROTEIN UGA3"/>
    <property type="match status" value="1"/>
</dbReference>
<dbReference type="SMART" id="SM00066">
    <property type="entry name" value="GAL4"/>
    <property type="match status" value="1"/>
</dbReference>
<dbReference type="CDD" id="cd00067">
    <property type="entry name" value="GAL4"/>
    <property type="match status" value="1"/>
</dbReference>
<reference evidence="5" key="2">
    <citation type="submission" date="2014-06" db="EMBL/GenBank/DDBJ databases">
        <title>The complete genome of Blastobotrys (Arxula) adeninivorans LS3 - a yeast of biotechnological interest.</title>
        <authorList>
            <person name="Kunze G."/>
            <person name="Gaillardin C."/>
            <person name="Czernicka M."/>
            <person name="Durrens P."/>
            <person name="Martin T."/>
            <person name="Boer E."/>
            <person name="Gabaldon T."/>
            <person name="Cruz J."/>
            <person name="Talla E."/>
            <person name="Marck C."/>
            <person name="Goffeau A."/>
            <person name="Barbe V."/>
            <person name="Baret P."/>
            <person name="Baronian K."/>
            <person name="Beier S."/>
            <person name="Bleykasten C."/>
            <person name="Bode R."/>
            <person name="Casaregola S."/>
            <person name="Despons L."/>
            <person name="Fairhead C."/>
            <person name="Giersberg M."/>
            <person name="Gierski P."/>
            <person name="Hahnel U."/>
            <person name="Hartmann A."/>
            <person name="Jankowska D."/>
            <person name="Jubin C."/>
            <person name="Jung P."/>
            <person name="Lafontaine I."/>
            <person name="Leh-Louis V."/>
            <person name="Lemaire M."/>
            <person name="Marcet-Houben M."/>
            <person name="Mascher M."/>
            <person name="Morel G."/>
            <person name="Richard G.-F."/>
            <person name="Riechen J."/>
            <person name="Sacerdot C."/>
            <person name="Sarkar A."/>
            <person name="Savel G."/>
            <person name="Schacherer J."/>
            <person name="Sherman D."/>
            <person name="Straub M.-L."/>
            <person name="Stein N."/>
            <person name="Thierry A."/>
            <person name="Trautwein-Schult A."/>
            <person name="Westhof E."/>
            <person name="Worch S."/>
            <person name="Dujon B."/>
            <person name="Souciet J.-L."/>
            <person name="Wincker P."/>
            <person name="Scholz U."/>
            <person name="Neuveglise N."/>
        </authorList>
    </citation>
    <scope>NUCLEOTIDE SEQUENCE</scope>
    <source>
        <strain evidence="5">LS3</strain>
    </source>
</reference>
<dbReference type="GO" id="GO:0000976">
    <property type="term" value="F:transcription cis-regulatory region binding"/>
    <property type="evidence" value="ECO:0007669"/>
    <property type="project" value="TreeGrafter"/>
</dbReference>
<feature type="compositionally biased region" description="Polar residues" evidence="3">
    <location>
        <begin position="138"/>
        <end position="154"/>
    </location>
</feature>
<dbReference type="PANTHER" id="PTHR37534:SF24">
    <property type="entry name" value="MISCELLANEOUS ZN(II)2CYS6 TRANSCRIPTION FACTOR (EUROFUNG)-RELATED"/>
    <property type="match status" value="1"/>
</dbReference>
<gene>
    <name evidence="5" type="ORF">GNLVRS02_ARAD1D51106g</name>
</gene>
<feature type="region of interest" description="Disordered" evidence="3">
    <location>
        <begin position="77"/>
        <end position="154"/>
    </location>
</feature>
<evidence type="ECO:0000256" key="2">
    <source>
        <dbReference type="ARBA" id="ARBA00023242"/>
    </source>
</evidence>
<dbReference type="GO" id="GO:0008270">
    <property type="term" value="F:zinc ion binding"/>
    <property type="evidence" value="ECO:0007669"/>
    <property type="project" value="InterPro"/>
</dbReference>
<evidence type="ECO:0000313" key="5">
    <source>
        <dbReference type="EMBL" id="CDP39134.1"/>
    </source>
</evidence>
<name>A0A060TEC4_BLAAD</name>
<dbReference type="PROSITE" id="PS50048">
    <property type="entry name" value="ZN2_CY6_FUNGAL_2"/>
    <property type="match status" value="1"/>
</dbReference>
<keyword evidence="2" id="KW-0539">Nucleus</keyword>
<dbReference type="Gene3D" id="4.10.240.10">
    <property type="entry name" value="Zn(2)-C6 fungal-type DNA-binding domain"/>
    <property type="match status" value="1"/>
</dbReference>
<sequence length="604" mass="68806">MPQTLGSGEGTKKRVRTGCLTCRAKHRRCDETHPVCKYCASKKLSCEWPQKSKSFINTFVVPTTTDSPPLRATVKDDELKRQLKRKSEHLRRADTEPILSPPKAYRFSFSPPSQSNDSSDIGQLAEKDAVASEEQGAGQPSLSSPGFSEASSYNDQHNQFSLDSLASVSGSVDETAGYSPLFDTLRDYMLFNATVNDSVVDSRPPDNLTSTPNNIDTLVTAAEEHDREEHIQQLLQTGNPKYSTPWSPSEEDKMTLFKNYIDVVAPWLDMFDHKRHFTTAVPKMSKDSLPLFYSILAVSSRQLERVDPTYQAEHTFKLYEMSLHHLAPTVRQTSISTVTSCVLLGVFEMILSTPKTWRSHLVGSTTLFKSMGIHGFSEPLNRALFWCYARMDVAHAVIEEGTTVCPSQDWIPSYCSLQDAKFLFIKPGSHYEMYANYAVFLCSRVVNVVFSDIEDGFEKQWQEIWDELEEWRKNRPPDMHPCFYHESDENPFPKILFTNGPAISGNQLYHMAYILMAQNKPRRAKTSLQGHKSLIWHAKQIIAISLWNDDPGCLNNALQPIWIAGRLLSSKEEHEIVASLLKRIELKTGWSMKWRLQDLRKYWQ</sequence>
<dbReference type="InterPro" id="IPR001138">
    <property type="entry name" value="Zn2Cys6_DnaBD"/>
</dbReference>
<dbReference type="Pfam" id="PF11951">
    <property type="entry name" value="Fungal_trans_2"/>
    <property type="match status" value="1"/>
</dbReference>
<evidence type="ECO:0000256" key="3">
    <source>
        <dbReference type="SAM" id="MobiDB-lite"/>
    </source>
</evidence>
<dbReference type="AlphaFoldDB" id="A0A060TEC4"/>
<feature type="compositionally biased region" description="Low complexity" evidence="3">
    <location>
        <begin position="107"/>
        <end position="120"/>
    </location>
</feature>
<dbReference type="EMBL" id="HG937694">
    <property type="protein sequence ID" value="CDP39134.1"/>
    <property type="molecule type" value="Genomic_DNA"/>
</dbReference>
<dbReference type="PhylomeDB" id="A0A060TEC4"/>
<evidence type="ECO:0000256" key="1">
    <source>
        <dbReference type="ARBA" id="ARBA00004123"/>
    </source>
</evidence>
<dbReference type="GO" id="GO:0045944">
    <property type="term" value="P:positive regulation of transcription by RNA polymerase II"/>
    <property type="evidence" value="ECO:0007669"/>
    <property type="project" value="TreeGrafter"/>
</dbReference>
<dbReference type="InterPro" id="IPR021858">
    <property type="entry name" value="Fun_TF"/>
</dbReference>
<proteinExistence type="predicted"/>
<dbReference type="InterPro" id="IPR036864">
    <property type="entry name" value="Zn2-C6_fun-type_DNA-bd_sf"/>
</dbReference>
<dbReference type="Pfam" id="PF00172">
    <property type="entry name" value="Zn_clus"/>
    <property type="match status" value="1"/>
</dbReference>
<dbReference type="GO" id="GO:0005634">
    <property type="term" value="C:nucleus"/>
    <property type="evidence" value="ECO:0007669"/>
    <property type="project" value="UniProtKB-SubCell"/>
</dbReference>
<protein>
    <submittedName>
        <fullName evidence="5">ARAD1D51106p</fullName>
    </submittedName>
</protein>
<dbReference type="SUPFAM" id="SSF57701">
    <property type="entry name" value="Zn2/Cys6 DNA-binding domain"/>
    <property type="match status" value="1"/>
</dbReference>
<dbReference type="PROSITE" id="PS00463">
    <property type="entry name" value="ZN2_CY6_FUNGAL_1"/>
    <property type="match status" value="1"/>
</dbReference>
<evidence type="ECO:0000259" key="4">
    <source>
        <dbReference type="PROSITE" id="PS50048"/>
    </source>
</evidence>
<feature type="domain" description="Zn(2)-C6 fungal-type" evidence="4">
    <location>
        <begin position="18"/>
        <end position="48"/>
    </location>
</feature>
<dbReference type="CDD" id="cd12148">
    <property type="entry name" value="fungal_TF_MHR"/>
    <property type="match status" value="1"/>
</dbReference>